<dbReference type="SMART" id="SM00255">
    <property type="entry name" value="TIR"/>
    <property type="match status" value="1"/>
</dbReference>
<dbReference type="AlphaFoldDB" id="A0A6P4Y6A3"/>
<evidence type="ECO:0000313" key="9">
    <source>
        <dbReference type="RefSeq" id="XP_019617884.1"/>
    </source>
</evidence>
<evidence type="ECO:0000256" key="2">
    <source>
        <dbReference type="ARBA" id="ARBA00022692"/>
    </source>
</evidence>
<evidence type="ECO:0000256" key="5">
    <source>
        <dbReference type="ARBA" id="ARBA00023136"/>
    </source>
</evidence>
<dbReference type="GO" id="GO:0005886">
    <property type="term" value="C:plasma membrane"/>
    <property type="evidence" value="ECO:0007669"/>
    <property type="project" value="TreeGrafter"/>
</dbReference>
<name>A0A6P4Y6A3_BRABE</name>
<gene>
    <name evidence="9" type="primary">LOC109465179</name>
</gene>
<dbReference type="PANTHER" id="PTHR24365:SF541">
    <property type="entry name" value="PROTEIN TOLL-RELATED"/>
    <property type="match status" value="1"/>
</dbReference>
<evidence type="ECO:0000256" key="6">
    <source>
        <dbReference type="SAM" id="MobiDB-lite"/>
    </source>
</evidence>
<protein>
    <submittedName>
        <fullName evidence="9">Toll-like receptor Tollo</fullName>
    </submittedName>
</protein>
<dbReference type="Gene3D" id="3.40.50.10140">
    <property type="entry name" value="Toll/interleukin-1 receptor homology (TIR) domain"/>
    <property type="match status" value="1"/>
</dbReference>
<organism evidence="8 9">
    <name type="scientific">Branchiostoma belcheri</name>
    <name type="common">Amphioxus</name>
    <dbReference type="NCBI Taxonomy" id="7741"/>
    <lineage>
        <taxon>Eukaryota</taxon>
        <taxon>Metazoa</taxon>
        <taxon>Chordata</taxon>
        <taxon>Cephalochordata</taxon>
        <taxon>Leptocardii</taxon>
        <taxon>Amphioxiformes</taxon>
        <taxon>Branchiostomatidae</taxon>
        <taxon>Branchiostoma</taxon>
    </lineage>
</organism>
<dbReference type="GO" id="GO:0007165">
    <property type="term" value="P:signal transduction"/>
    <property type="evidence" value="ECO:0007669"/>
    <property type="project" value="InterPro"/>
</dbReference>
<dbReference type="KEGG" id="bbel:109465179"/>
<feature type="domain" description="TIR" evidence="7">
    <location>
        <begin position="1"/>
        <end position="126"/>
    </location>
</feature>
<keyword evidence="4" id="KW-1133">Transmembrane helix</keyword>
<dbReference type="Pfam" id="PF01582">
    <property type="entry name" value="TIR"/>
    <property type="match status" value="1"/>
</dbReference>
<dbReference type="PRINTS" id="PR01537">
    <property type="entry name" value="INTRLKN1R1F"/>
</dbReference>
<dbReference type="RefSeq" id="XP_019617884.1">
    <property type="nucleotide sequence ID" value="XM_019762325.1"/>
</dbReference>
<keyword evidence="3" id="KW-0732">Signal</keyword>
<evidence type="ECO:0000259" key="7">
    <source>
        <dbReference type="PROSITE" id="PS50104"/>
    </source>
</evidence>
<evidence type="ECO:0000256" key="3">
    <source>
        <dbReference type="ARBA" id="ARBA00022729"/>
    </source>
</evidence>
<dbReference type="Proteomes" id="UP000515135">
    <property type="component" value="Unplaced"/>
</dbReference>
<accession>A0A6P4Y6A3</accession>
<dbReference type="InterPro" id="IPR035897">
    <property type="entry name" value="Toll_tir_struct_dom_sf"/>
</dbReference>
<sequence length="163" mass="18908">MRSSWTGEVVTVLEDMDPPYKVCLRNRDFIPGQNNIQQATDSITNSRRTLLVLTERFLQDRWCLWEFQVAHQHAVTDQAYRLIIIIMDDLQLEACDDIPDLKQYLTANRYLLWGELLFWDKLQQAVPPPGARGGEGGGEEGREHHDDDDVSDDEEHLDIFVPR</sequence>
<dbReference type="InterPro" id="IPR000157">
    <property type="entry name" value="TIR_dom"/>
</dbReference>
<proteinExistence type="predicted"/>
<keyword evidence="5" id="KW-0472">Membrane</keyword>
<comment type="subcellular location">
    <subcellularLocation>
        <location evidence="1">Membrane</location>
    </subcellularLocation>
</comment>
<dbReference type="PROSITE" id="PS50104">
    <property type="entry name" value="TIR"/>
    <property type="match status" value="1"/>
</dbReference>
<feature type="region of interest" description="Disordered" evidence="6">
    <location>
        <begin position="127"/>
        <end position="163"/>
    </location>
</feature>
<evidence type="ECO:0000313" key="8">
    <source>
        <dbReference type="Proteomes" id="UP000515135"/>
    </source>
</evidence>
<dbReference type="GeneID" id="109465179"/>
<keyword evidence="2" id="KW-0812">Transmembrane</keyword>
<reference evidence="9" key="1">
    <citation type="submission" date="2025-08" db="UniProtKB">
        <authorList>
            <consortium name="RefSeq"/>
        </authorList>
    </citation>
    <scope>IDENTIFICATION</scope>
    <source>
        <tissue evidence="9">Gonad</tissue>
    </source>
</reference>
<dbReference type="SUPFAM" id="SSF52200">
    <property type="entry name" value="Toll/Interleukin receptor TIR domain"/>
    <property type="match status" value="1"/>
</dbReference>
<dbReference type="PANTHER" id="PTHR24365">
    <property type="entry name" value="TOLL-LIKE RECEPTOR"/>
    <property type="match status" value="1"/>
</dbReference>
<dbReference type="GO" id="GO:0038023">
    <property type="term" value="F:signaling receptor activity"/>
    <property type="evidence" value="ECO:0007669"/>
    <property type="project" value="TreeGrafter"/>
</dbReference>
<keyword evidence="8" id="KW-1185">Reference proteome</keyword>
<evidence type="ECO:0000256" key="4">
    <source>
        <dbReference type="ARBA" id="ARBA00022989"/>
    </source>
</evidence>
<dbReference type="OrthoDB" id="9985615at2759"/>
<evidence type="ECO:0000256" key="1">
    <source>
        <dbReference type="ARBA" id="ARBA00004370"/>
    </source>
</evidence>